<dbReference type="STRING" id="928856.SAMN04488049_10825"/>
<dbReference type="SUPFAM" id="SSF46785">
    <property type="entry name" value="Winged helix' DNA-binding domain"/>
    <property type="match status" value="1"/>
</dbReference>
<protein>
    <submittedName>
        <fullName evidence="2">HTH-type transcriptional regulator MhqR</fullName>
    </submittedName>
</protein>
<evidence type="ECO:0000259" key="1">
    <source>
        <dbReference type="PROSITE" id="PS50995"/>
    </source>
</evidence>
<proteinExistence type="predicted"/>
<dbReference type="RefSeq" id="WP_058289928.1">
    <property type="nucleotide sequence ID" value="NZ_CYSD01000031.1"/>
</dbReference>
<dbReference type="InterPro" id="IPR036390">
    <property type="entry name" value="WH_DNA-bd_sf"/>
</dbReference>
<dbReference type="PANTHER" id="PTHR33164:SF43">
    <property type="entry name" value="HTH-TYPE TRANSCRIPTIONAL REPRESSOR YETL"/>
    <property type="match status" value="1"/>
</dbReference>
<keyword evidence="3" id="KW-1185">Reference proteome</keyword>
<accession>A0A0P1GT82</accession>
<dbReference type="Proteomes" id="UP000052022">
    <property type="component" value="Unassembled WGS sequence"/>
</dbReference>
<gene>
    <name evidence="2" type="primary">mhqR_2</name>
    <name evidence="2" type="ORF">TRM7557_01853</name>
</gene>
<evidence type="ECO:0000313" key="3">
    <source>
        <dbReference type="Proteomes" id="UP000052022"/>
    </source>
</evidence>
<dbReference type="InterPro" id="IPR036388">
    <property type="entry name" value="WH-like_DNA-bd_sf"/>
</dbReference>
<dbReference type="EMBL" id="CYSD01000031">
    <property type="protein sequence ID" value="CUH78383.1"/>
    <property type="molecule type" value="Genomic_DNA"/>
</dbReference>
<dbReference type="AlphaFoldDB" id="A0A0P1GT82"/>
<dbReference type="SMART" id="SM00347">
    <property type="entry name" value="HTH_MARR"/>
    <property type="match status" value="1"/>
</dbReference>
<dbReference type="Pfam" id="PF12802">
    <property type="entry name" value="MarR_2"/>
    <property type="match status" value="1"/>
</dbReference>
<dbReference type="Gene3D" id="1.10.10.10">
    <property type="entry name" value="Winged helix-like DNA-binding domain superfamily/Winged helix DNA-binding domain"/>
    <property type="match status" value="1"/>
</dbReference>
<evidence type="ECO:0000313" key="2">
    <source>
        <dbReference type="EMBL" id="CUH78383.1"/>
    </source>
</evidence>
<dbReference type="InterPro" id="IPR039422">
    <property type="entry name" value="MarR/SlyA-like"/>
</dbReference>
<dbReference type="InterPro" id="IPR000835">
    <property type="entry name" value="HTH_MarR-typ"/>
</dbReference>
<dbReference type="GO" id="GO:0006950">
    <property type="term" value="P:response to stress"/>
    <property type="evidence" value="ECO:0007669"/>
    <property type="project" value="TreeGrafter"/>
</dbReference>
<feature type="domain" description="HTH marR-type" evidence="1">
    <location>
        <begin position="22"/>
        <end position="156"/>
    </location>
</feature>
<reference evidence="2 3" key="1">
    <citation type="submission" date="2015-09" db="EMBL/GenBank/DDBJ databases">
        <authorList>
            <consortium name="Swine Surveillance"/>
        </authorList>
    </citation>
    <scope>NUCLEOTIDE SEQUENCE [LARGE SCALE GENOMIC DNA]</scope>
    <source>
        <strain evidence="2 3">CECT 7557</strain>
    </source>
</reference>
<organism evidence="2 3">
    <name type="scientific">Tritonibacter multivorans</name>
    <dbReference type="NCBI Taxonomy" id="928856"/>
    <lineage>
        <taxon>Bacteria</taxon>
        <taxon>Pseudomonadati</taxon>
        <taxon>Pseudomonadota</taxon>
        <taxon>Alphaproteobacteria</taxon>
        <taxon>Rhodobacterales</taxon>
        <taxon>Paracoccaceae</taxon>
        <taxon>Tritonibacter</taxon>
    </lineage>
</organism>
<dbReference type="OrthoDB" id="7063965at2"/>
<dbReference type="PROSITE" id="PS50995">
    <property type="entry name" value="HTH_MARR_2"/>
    <property type="match status" value="1"/>
</dbReference>
<dbReference type="GO" id="GO:0003700">
    <property type="term" value="F:DNA-binding transcription factor activity"/>
    <property type="evidence" value="ECO:0007669"/>
    <property type="project" value="InterPro"/>
</dbReference>
<dbReference type="PANTHER" id="PTHR33164">
    <property type="entry name" value="TRANSCRIPTIONAL REGULATOR, MARR FAMILY"/>
    <property type="match status" value="1"/>
</dbReference>
<dbReference type="PRINTS" id="PR00598">
    <property type="entry name" value="HTHMARR"/>
</dbReference>
<sequence length="164" mass="18351">MNAAHAAKGLQDRRDSETSKTRLRVWLRLLKASRYIEDELRRKLREDCNWTLSRFDVMAALARTPDGLKMTEISQRLRVSNGNVTSIVDKLTEDALARRVPAPGDRRAHLVQLTAEGETRFAEVAARHEAWVNTLLSGLSAEDAQALALHLGQLPTRPEAEQGS</sequence>
<name>A0A0P1GT82_9RHOB</name>